<gene>
    <name evidence="2" type="ORF">GCM10009754_14340</name>
</gene>
<feature type="compositionally biased region" description="Pro residues" evidence="1">
    <location>
        <begin position="51"/>
        <end position="61"/>
    </location>
</feature>
<proteinExistence type="predicted"/>
<dbReference type="Gene3D" id="3.30.70.3000">
    <property type="match status" value="1"/>
</dbReference>
<evidence type="ECO:0000313" key="3">
    <source>
        <dbReference type="Proteomes" id="UP001501116"/>
    </source>
</evidence>
<feature type="region of interest" description="Disordered" evidence="1">
    <location>
        <begin position="51"/>
        <end position="88"/>
    </location>
</feature>
<dbReference type="Proteomes" id="UP001501116">
    <property type="component" value="Unassembled WGS sequence"/>
</dbReference>
<sequence length="88" mass="9287">MAETAQALLTEFGARYAYAESDEISVVLDPGHGMFGRSVWRRSFRFRLASPPPCSPTPPGSRPSSDAEVTATRRDDAGEPASGGDSAG</sequence>
<protein>
    <submittedName>
        <fullName evidence="2">Uncharacterized protein</fullName>
    </submittedName>
</protein>
<evidence type="ECO:0000256" key="1">
    <source>
        <dbReference type="SAM" id="MobiDB-lite"/>
    </source>
</evidence>
<organism evidence="2 3">
    <name type="scientific">Amycolatopsis minnesotensis</name>
    <dbReference type="NCBI Taxonomy" id="337894"/>
    <lineage>
        <taxon>Bacteria</taxon>
        <taxon>Bacillati</taxon>
        <taxon>Actinomycetota</taxon>
        <taxon>Actinomycetes</taxon>
        <taxon>Pseudonocardiales</taxon>
        <taxon>Pseudonocardiaceae</taxon>
        <taxon>Amycolatopsis</taxon>
    </lineage>
</organism>
<dbReference type="EMBL" id="BAAANN010000004">
    <property type="protein sequence ID" value="GAA1947336.1"/>
    <property type="molecule type" value="Genomic_DNA"/>
</dbReference>
<name>A0ABP5BPH9_9PSEU</name>
<dbReference type="RefSeq" id="WP_344414778.1">
    <property type="nucleotide sequence ID" value="NZ_BAAANN010000004.1"/>
</dbReference>
<comment type="caution">
    <text evidence="2">The sequence shown here is derived from an EMBL/GenBank/DDBJ whole genome shotgun (WGS) entry which is preliminary data.</text>
</comment>
<accession>A0ABP5BPH9</accession>
<dbReference type="InterPro" id="IPR038469">
    <property type="entry name" value="tRNAHis_GuaTrfase_Thg1_sf"/>
</dbReference>
<keyword evidence="3" id="KW-1185">Reference proteome</keyword>
<evidence type="ECO:0000313" key="2">
    <source>
        <dbReference type="EMBL" id="GAA1947336.1"/>
    </source>
</evidence>
<reference evidence="3" key="1">
    <citation type="journal article" date="2019" name="Int. J. Syst. Evol. Microbiol.">
        <title>The Global Catalogue of Microorganisms (GCM) 10K type strain sequencing project: providing services to taxonomists for standard genome sequencing and annotation.</title>
        <authorList>
            <consortium name="The Broad Institute Genomics Platform"/>
            <consortium name="The Broad Institute Genome Sequencing Center for Infectious Disease"/>
            <person name="Wu L."/>
            <person name="Ma J."/>
        </authorList>
    </citation>
    <scope>NUCLEOTIDE SEQUENCE [LARGE SCALE GENOMIC DNA]</scope>
    <source>
        <strain evidence="3">JCM 14545</strain>
    </source>
</reference>